<dbReference type="KEGG" id="pcm:AY601_2006"/>
<accession>A0A127VBY6</accession>
<dbReference type="RefSeq" id="WP_157287822.1">
    <property type="nucleotide sequence ID" value="NZ_CP014504.1"/>
</dbReference>
<reference evidence="1 2" key="1">
    <citation type="submission" date="2016-03" db="EMBL/GenBank/DDBJ databases">
        <title>Complete genome sequence of Pedobacter cryoconitis PAMC 27485.</title>
        <authorList>
            <person name="Lee J."/>
            <person name="Kim O.-S."/>
        </authorList>
    </citation>
    <scope>NUCLEOTIDE SEQUENCE [LARGE SCALE GENOMIC DNA]</scope>
    <source>
        <strain evidence="1 2">PAMC 27485</strain>
    </source>
</reference>
<dbReference type="EMBL" id="CP014504">
    <property type="protein sequence ID" value="AMP98912.1"/>
    <property type="molecule type" value="Genomic_DNA"/>
</dbReference>
<proteinExistence type="predicted"/>
<evidence type="ECO:0000313" key="1">
    <source>
        <dbReference type="EMBL" id="AMP98912.1"/>
    </source>
</evidence>
<dbReference type="AlphaFoldDB" id="A0A127VBY6"/>
<gene>
    <name evidence="1" type="ORF">AY601_2006</name>
</gene>
<keyword evidence="2" id="KW-1185">Reference proteome</keyword>
<organism evidence="1 2">
    <name type="scientific">Pedobacter cryoconitis</name>
    <dbReference type="NCBI Taxonomy" id="188932"/>
    <lineage>
        <taxon>Bacteria</taxon>
        <taxon>Pseudomonadati</taxon>
        <taxon>Bacteroidota</taxon>
        <taxon>Sphingobacteriia</taxon>
        <taxon>Sphingobacteriales</taxon>
        <taxon>Sphingobacteriaceae</taxon>
        <taxon>Pedobacter</taxon>
    </lineage>
</organism>
<name>A0A127VBY6_9SPHI</name>
<dbReference type="Proteomes" id="UP000071561">
    <property type="component" value="Chromosome"/>
</dbReference>
<dbReference type="PATRIC" id="fig|188932.3.peg.2099"/>
<sequence length="339" mass="39548">MKNFTAPRGIFSLSIPVEWQYINVAGGMEEKSPYCFQHYQESKSAFQISCYPKPAKWNNRIPDQQTNTDHLQFEQARTYDEEFNIHLWFANVEGHYFMAKFIYDAERAQTAEVAAELGQVTHALSTLQFLTGVARVVTMELDIYDKFIASLAASFDLRSRAFENMALIELVIIIANQIDAYLRMSIVLHKQLRDQTERIEVGLLRQEKGDRPIFEKQIYSMAADLEIISSELRDSLFSLYSERNKVVHRYIISEFNTRNLTHIVYEYDQVCEKVRLRLKYFEDLQVTQKAGIYAHKNPSGMPDAMAMDILFAQVNDKHLDKSLFRKINPEKQLINEKKE</sequence>
<evidence type="ECO:0000313" key="2">
    <source>
        <dbReference type="Proteomes" id="UP000071561"/>
    </source>
</evidence>
<protein>
    <submittedName>
        <fullName evidence="1">Uncharacterized protein</fullName>
    </submittedName>
</protein>
<dbReference type="OrthoDB" id="6810113at2"/>